<keyword evidence="1" id="KW-0964">Secreted</keyword>
<evidence type="ECO:0000256" key="1">
    <source>
        <dbReference type="ARBA" id="ARBA00022525"/>
    </source>
</evidence>
<dbReference type="AlphaFoldDB" id="A0A6J6EDK4"/>
<gene>
    <name evidence="4" type="ORF">UFOPK1591_01482</name>
</gene>
<organism evidence="4">
    <name type="scientific">freshwater metagenome</name>
    <dbReference type="NCBI Taxonomy" id="449393"/>
    <lineage>
        <taxon>unclassified sequences</taxon>
        <taxon>metagenomes</taxon>
        <taxon>ecological metagenomes</taxon>
    </lineage>
</organism>
<dbReference type="InterPro" id="IPR019931">
    <property type="entry name" value="LPXTG_anchor"/>
</dbReference>
<feature type="transmembrane region" description="Helical" evidence="2">
    <location>
        <begin position="322"/>
        <end position="341"/>
    </location>
</feature>
<keyword evidence="2" id="KW-0472">Membrane</keyword>
<dbReference type="NCBIfam" id="TIGR01167">
    <property type="entry name" value="LPXTG_anchor"/>
    <property type="match status" value="1"/>
</dbReference>
<evidence type="ECO:0000256" key="2">
    <source>
        <dbReference type="SAM" id="Phobius"/>
    </source>
</evidence>
<evidence type="ECO:0000259" key="3">
    <source>
        <dbReference type="PROSITE" id="PS50847"/>
    </source>
</evidence>
<keyword evidence="2" id="KW-1133">Transmembrane helix</keyword>
<proteinExistence type="predicted"/>
<accession>A0A6J6EDK4</accession>
<sequence length="348" mass="36873">MHNFVSRKSRFVVAGAVVAALVTGSVSGASAASSSGSNGSGGGAFSGDTIVATAWENVAGDFSVELPPMFHPEDLDVYHYRVGVEGGAIIDFQPTEGLDSLTEAEQSQWYVDAGLAPYEFEWLVFYCPEIAPGSAEEPTAVLSDPSITLDEIVSRSVGDATGFPTFDGNTFFTWHEGFNDGSAFEPEIGQKDFLAEFSSNVQTELLNENDQPYGQYAVLAGSYLDFSCPTSGNQPSIGRILNSSQPDDFAVNRSLTIGDTIFFQGTLAPLSIPTVYSIPSAGTYIGVTGRVQFDSNAALWGVTHVNDGVRALPDTGIDESNGWTVAVASGLFVLAGIALLTSRRKRAR</sequence>
<dbReference type="EMBL" id="CAEZTD010000167">
    <property type="protein sequence ID" value="CAB4574257.1"/>
    <property type="molecule type" value="Genomic_DNA"/>
</dbReference>
<name>A0A6J6EDK4_9ZZZZ</name>
<protein>
    <submittedName>
        <fullName evidence="4">Unannotated protein</fullName>
    </submittedName>
</protein>
<feature type="domain" description="Gram-positive cocci surface proteins LPxTG" evidence="3">
    <location>
        <begin position="312"/>
        <end position="348"/>
    </location>
</feature>
<keyword evidence="2" id="KW-0812">Transmembrane</keyword>
<dbReference type="Pfam" id="PF00746">
    <property type="entry name" value="Gram_pos_anchor"/>
    <property type="match status" value="1"/>
</dbReference>
<reference evidence="4" key="1">
    <citation type="submission" date="2020-05" db="EMBL/GenBank/DDBJ databases">
        <authorList>
            <person name="Chiriac C."/>
            <person name="Salcher M."/>
            <person name="Ghai R."/>
            <person name="Kavagutti S V."/>
        </authorList>
    </citation>
    <scope>NUCLEOTIDE SEQUENCE</scope>
</reference>
<dbReference type="PROSITE" id="PS50847">
    <property type="entry name" value="GRAM_POS_ANCHORING"/>
    <property type="match status" value="1"/>
</dbReference>
<evidence type="ECO:0000313" key="4">
    <source>
        <dbReference type="EMBL" id="CAB4574257.1"/>
    </source>
</evidence>